<feature type="transmembrane region" description="Helical" evidence="1">
    <location>
        <begin position="91"/>
        <end position="111"/>
    </location>
</feature>
<feature type="transmembrane region" description="Helical" evidence="1">
    <location>
        <begin position="246"/>
        <end position="270"/>
    </location>
</feature>
<feature type="transmembrane region" description="Helical" evidence="1">
    <location>
        <begin position="117"/>
        <end position="134"/>
    </location>
</feature>
<feature type="transmembrane region" description="Helical" evidence="1">
    <location>
        <begin position="146"/>
        <end position="171"/>
    </location>
</feature>
<keyword evidence="1" id="KW-0472">Membrane</keyword>
<feature type="transmembrane region" description="Helical" evidence="1">
    <location>
        <begin position="350"/>
        <end position="367"/>
    </location>
</feature>
<reference evidence="3" key="1">
    <citation type="journal article" date="2019" name="Int. J. Syst. Evol. Microbiol.">
        <title>The Global Catalogue of Microorganisms (GCM) 10K type strain sequencing project: providing services to taxonomists for standard genome sequencing and annotation.</title>
        <authorList>
            <consortium name="The Broad Institute Genomics Platform"/>
            <consortium name="The Broad Institute Genome Sequencing Center for Infectious Disease"/>
            <person name="Wu L."/>
            <person name="Ma J."/>
        </authorList>
    </citation>
    <scope>NUCLEOTIDE SEQUENCE [LARGE SCALE GENOMIC DNA]</scope>
    <source>
        <strain evidence="3">CGMCC 1.15197</strain>
    </source>
</reference>
<evidence type="ECO:0000313" key="3">
    <source>
        <dbReference type="Proteomes" id="UP000632273"/>
    </source>
</evidence>
<feature type="transmembrane region" description="Helical" evidence="1">
    <location>
        <begin position="60"/>
        <end position="79"/>
    </location>
</feature>
<sequence>MVTLKHVANIWAPSFVAQDPTFDKVEELATYHDRDYGILFETPVCLLERLLHIDDTREQYLLRHLMTFLVSFGGVIALYQLGKRRFNDWRLGLLGAVWLVLSPRLFAEFFYNDKDAVFMALFAVATNTGVRFLLRPTLGRAAWHALACMAAIDVRIMGVLLPVLTVSFLVVKVLHGEVKPQTALLTGSLYLVLTSALVTAFWPYLWPDPAGNLGQAFNNMKNFRWGGQVFYLGESMLASEIPWHYALVWICITTPILYLLGFLLGAGRIMLQFLRRNWRIWQGEQEMQDVLFLALVVGPLFAVIVFHSVLYDGWRQLYFIYPAMLLIALRGWLLAWHWRPSNLGLLSKQWATTILLLTAVSMGYVLFRMVRAHPYQNVYFNALAGKNIENKLEVDYWGLSYLRGLEYIMSVDHRPRIKVRGPDWQPIELSVGMLPPAERNRVEVVHSDADAEYFITNYRWHPEPYTDRNEIKRFEADGLRLYSIFWMPQSWWQPN</sequence>
<accession>A0ABQ1TWA6</accession>
<evidence type="ECO:0000256" key="1">
    <source>
        <dbReference type="SAM" id="Phobius"/>
    </source>
</evidence>
<evidence type="ECO:0000313" key="2">
    <source>
        <dbReference type="EMBL" id="GGF04564.1"/>
    </source>
</evidence>
<feature type="transmembrane region" description="Helical" evidence="1">
    <location>
        <begin position="318"/>
        <end position="338"/>
    </location>
</feature>
<protein>
    <recommendedName>
        <fullName evidence="4">Glycosyltransferase RgtA/B/C/D-like domain-containing protein</fullName>
    </recommendedName>
</protein>
<keyword evidence="1" id="KW-0812">Transmembrane</keyword>
<gene>
    <name evidence="2" type="ORF">GCM10011383_14590</name>
</gene>
<comment type="caution">
    <text evidence="2">The sequence shown here is derived from an EMBL/GenBank/DDBJ whole genome shotgun (WGS) entry which is preliminary data.</text>
</comment>
<feature type="transmembrane region" description="Helical" evidence="1">
    <location>
        <begin position="183"/>
        <end position="205"/>
    </location>
</feature>
<proteinExistence type="predicted"/>
<keyword evidence="3" id="KW-1185">Reference proteome</keyword>
<feature type="transmembrane region" description="Helical" evidence="1">
    <location>
        <begin position="290"/>
        <end position="311"/>
    </location>
</feature>
<keyword evidence="1" id="KW-1133">Transmembrane helix</keyword>
<name>A0ABQ1TWA6_9BACT</name>
<dbReference type="Proteomes" id="UP000632273">
    <property type="component" value="Unassembled WGS sequence"/>
</dbReference>
<organism evidence="2 3">
    <name type="scientific">Hymenobacter cavernae</name>
    <dbReference type="NCBI Taxonomy" id="2044852"/>
    <lineage>
        <taxon>Bacteria</taxon>
        <taxon>Pseudomonadati</taxon>
        <taxon>Bacteroidota</taxon>
        <taxon>Cytophagia</taxon>
        <taxon>Cytophagales</taxon>
        <taxon>Hymenobacteraceae</taxon>
        <taxon>Hymenobacter</taxon>
    </lineage>
</organism>
<dbReference type="EMBL" id="BMHT01000002">
    <property type="protein sequence ID" value="GGF04564.1"/>
    <property type="molecule type" value="Genomic_DNA"/>
</dbReference>
<evidence type="ECO:0008006" key="4">
    <source>
        <dbReference type="Google" id="ProtNLM"/>
    </source>
</evidence>